<evidence type="ECO:0000313" key="3">
    <source>
        <dbReference type="Proteomes" id="UP000197334"/>
    </source>
</evidence>
<dbReference type="Gene3D" id="3.40.190.150">
    <property type="entry name" value="Bordetella uptake gene, domain 1"/>
    <property type="match status" value="1"/>
</dbReference>
<proteinExistence type="inferred from homology"/>
<dbReference type="CDD" id="cd13578">
    <property type="entry name" value="PBP2_Bug27"/>
    <property type="match status" value="1"/>
</dbReference>
<reference evidence="2 3" key="1">
    <citation type="submission" date="2014-08" db="EMBL/GenBank/DDBJ databases">
        <title>Draft genome sequence of a novel L-asparaginase producing marine bacterium, Halomonas campaniensis.</title>
        <authorList>
            <person name="Sundarakrishnan B."/>
            <person name="Moushumi Priya A."/>
            <person name="Raman G."/>
            <person name="Sakthivel N."/>
            <person name="Park S."/>
            <person name="Jayachandran S."/>
        </authorList>
    </citation>
    <scope>NUCLEOTIDE SEQUENCE [LARGE SCALE GENOMIC DNA]</scope>
    <source>
        <strain evidence="2 3">SK03</strain>
    </source>
</reference>
<evidence type="ECO:0000256" key="1">
    <source>
        <dbReference type="ARBA" id="ARBA00006987"/>
    </source>
</evidence>
<dbReference type="PANTHER" id="PTHR42928:SF5">
    <property type="entry name" value="BLR1237 PROTEIN"/>
    <property type="match status" value="1"/>
</dbReference>
<dbReference type="SUPFAM" id="SSF53850">
    <property type="entry name" value="Periplasmic binding protein-like II"/>
    <property type="match status" value="1"/>
</dbReference>
<dbReference type="EMBL" id="JPUA01000022">
    <property type="protein sequence ID" value="OWV30256.1"/>
    <property type="molecule type" value="Genomic_DNA"/>
</dbReference>
<dbReference type="Gene3D" id="3.40.190.10">
    <property type="entry name" value="Periplasmic binding protein-like II"/>
    <property type="match status" value="1"/>
</dbReference>
<dbReference type="InterPro" id="IPR005064">
    <property type="entry name" value="BUG"/>
</dbReference>
<sequence length="333" mass="34819">MENVMKHYLALPVIAIFTSLATLGSSALASSDGVNYPEKPIRLIVPFAPGGPNDTVARLMTPKLSEELGQPVVVENRGGAGGVIGTDAVAKAEADGYVIGISSAGALAISKSVQDQMPYDTLTDLAPITLIATVPELLVTSPDVEAQTLPELIQWAKDNPGYLNYASSGPGGMQHLAGEMLNYEAGIDTVHIPYRGAAPAVLDVVGGQVDMMFADLPILLSQVKEGALRPIAVGSKTRSSALPDIPTTAEMGLANVVAENWYGIVAPQGTPEAILETLHTAFYATLTDPDVVAALELQGLEIIASSPEAFSDYIAQETQRWADVVEATGAILQ</sequence>
<dbReference type="Proteomes" id="UP000197334">
    <property type="component" value="Unassembled WGS sequence"/>
</dbReference>
<gene>
    <name evidence="2" type="ORF">JI62_07600</name>
</gene>
<dbReference type="AlphaFoldDB" id="A0A246S1M6"/>
<evidence type="ECO:0000313" key="2">
    <source>
        <dbReference type="EMBL" id="OWV30256.1"/>
    </source>
</evidence>
<dbReference type="PANTHER" id="PTHR42928">
    <property type="entry name" value="TRICARBOXYLATE-BINDING PROTEIN"/>
    <property type="match status" value="1"/>
</dbReference>
<name>A0A246S1M6_9GAMM</name>
<accession>A0A246S1M6</accession>
<dbReference type="PIRSF" id="PIRSF017082">
    <property type="entry name" value="YflP"/>
    <property type="match status" value="1"/>
</dbReference>
<comment type="caution">
    <text evidence="2">The sequence shown here is derived from an EMBL/GenBank/DDBJ whole genome shotgun (WGS) entry which is preliminary data.</text>
</comment>
<protein>
    <submittedName>
        <fullName evidence="2">LacI family transcriptional regulator</fullName>
    </submittedName>
</protein>
<dbReference type="Pfam" id="PF03401">
    <property type="entry name" value="TctC"/>
    <property type="match status" value="1"/>
</dbReference>
<keyword evidence="3" id="KW-1185">Reference proteome</keyword>
<comment type="similarity">
    <text evidence="1">Belongs to the UPF0065 (bug) family.</text>
</comment>
<organism evidence="2 3">
    <name type="scientific">Halomonas campaniensis</name>
    <dbReference type="NCBI Taxonomy" id="213554"/>
    <lineage>
        <taxon>Bacteria</taxon>
        <taxon>Pseudomonadati</taxon>
        <taxon>Pseudomonadota</taxon>
        <taxon>Gammaproteobacteria</taxon>
        <taxon>Oceanospirillales</taxon>
        <taxon>Halomonadaceae</taxon>
        <taxon>Halomonas</taxon>
    </lineage>
</organism>
<dbReference type="InterPro" id="IPR042100">
    <property type="entry name" value="Bug_dom1"/>
</dbReference>